<dbReference type="PANTHER" id="PTHR35794">
    <property type="entry name" value="CELL DIVISION PROTEIN DIVIVA"/>
    <property type="match status" value="1"/>
</dbReference>
<dbReference type="Pfam" id="PF05103">
    <property type="entry name" value="DivIVA"/>
    <property type="match status" value="1"/>
</dbReference>
<comment type="subcellular location">
    <subcellularLocation>
        <location evidence="1">Cytoplasm</location>
    </subcellularLocation>
</comment>
<dbReference type="Proteomes" id="UP001329915">
    <property type="component" value="Chromosome"/>
</dbReference>
<accession>A0AAU0UPA9</accession>
<evidence type="ECO:0000256" key="4">
    <source>
        <dbReference type="ARBA" id="ARBA00022618"/>
    </source>
</evidence>
<keyword evidence="9" id="KW-1185">Reference proteome</keyword>
<sequence length="155" mass="17993">MLTPLDIGEKEFRRSIRGYNEEEVDNFLDKVLKDYEQLYKENLRLKQEFAEMEESLSHYRDLEGTLNKTLVLAQETADELRKNAEKEAEMLYNEARFKGEKIVSAAEAQTAKINEEQRRLIQQTKVFKAQFKAALLSQIELLEEAASGQSLSVEE</sequence>
<dbReference type="GO" id="GO:0051301">
    <property type="term" value="P:cell division"/>
    <property type="evidence" value="ECO:0007669"/>
    <property type="project" value="UniProtKB-KW"/>
</dbReference>
<dbReference type="AlphaFoldDB" id="A0AAU0UPA9"/>
<evidence type="ECO:0000256" key="6">
    <source>
        <dbReference type="ARBA" id="ARBA00023306"/>
    </source>
</evidence>
<dbReference type="EMBL" id="CP121694">
    <property type="protein sequence ID" value="WRO22027.1"/>
    <property type="molecule type" value="Genomic_DNA"/>
</dbReference>
<dbReference type="InterPro" id="IPR019933">
    <property type="entry name" value="DivIVA_domain"/>
</dbReference>
<name>A0AAU0UPA9_9FIRM</name>
<organism evidence="8 9">
    <name type="scientific">Metallumcola ferriviriculae</name>
    <dbReference type="NCBI Taxonomy" id="3039180"/>
    <lineage>
        <taxon>Bacteria</taxon>
        <taxon>Bacillati</taxon>
        <taxon>Bacillota</taxon>
        <taxon>Clostridia</taxon>
        <taxon>Neomoorellales</taxon>
        <taxon>Desulfitibacteraceae</taxon>
        <taxon>Metallumcola</taxon>
    </lineage>
</organism>
<dbReference type="GO" id="GO:0005737">
    <property type="term" value="C:cytoplasm"/>
    <property type="evidence" value="ECO:0007669"/>
    <property type="project" value="UniProtKB-SubCell"/>
</dbReference>
<evidence type="ECO:0000256" key="5">
    <source>
        <dbReference type="ARBA" id="ARBA00023054"/>
    </source>
</evidence>
<dbReference type="InterPro" id="IPR007793">
    <property type="entry name" value="DivIVA_fam"/>
</dbReference>
<keyword evidence="6" id="KW-0131">Cell cycle</keyword>
<evidence type="ECO:0000256" key="7">
    <source>
        <dbReference type="SAM" id="Coils"/>
    </source>
</evidence>
<evidence type="ECO:0000256" key="3">
    <source>
        <dbReference type="ARBA" id="ARBA00022490"/>
    </source>
</evidence>
<keyword evidence="5 7" id="KW-0175">Coiled coil</keyword>
<gene>
    <name evidence="8" type="ORF">MFMK1_001848</name>
</gene>
<evidence type="ECO:0000313" key="8">
    <source>
        <dbReference type="EMBL" id="WRO22027.1"/>
    </source>
</evidence>
<dbReference type="RefSeq" id="WP_366921449.1">
    <property type="nucleotide sequence ID" value="NZ_CP121694.1"/>
</dbReference>
<keyword evidence="4" id="KW-0132">Cell division</keyword>
<proteinExistence type="inferred from homology"/>
<reference evidence="8 9" key="1">
    <citation type="submission" date="2023-04" db="EMBL/GenBank/DDBJ databases">
        <authorList>
            <person name="Hsu D."/>
        </authorList>
    </citation>
    <scope>NUCLEOTIDE SEQUENCE [LARGE SCALE GENOMIC DNA]</scope>
    <source>
        <strain evidence="8 9">MK1</strain>
    </source>
</reference>
<evidence type="ECO:0000313" key="9">
    <source>
        <dbReference type="Proteomes" id="UP001329915"/>
    </source>
</evidence>
<comment type="similarity">
    <text evidence="2">Belongs to the DivIVA family.</text>
</comment>
<dbReference type="Gene3D" id="6.10.250.660">
    <property type="match status" value="1"/>
</dbReference>
<evidence type="ECO:0000256" key="2">
    <source>
        <dbReference type="ARBA" id="ARBA00009008"/>
    </source>
</evidence>
<feature type="coiled-coil region" evidence="7">
    <location>
        <begin position="28"/>
        <end position="94"/>
    </location>
</feature>
<dbReference type="KEGG" id="dbc:MFMK1_001848"/>
<dbReference type="PANTHER" id="PTHR35794:SF2">
    <property type="entry name" value="CELL DIVISION PROTEIN DIVIVA"/>
    <property type="match status" value="1"/>
</dbReference>
<keyword evidence="3" id="KW-0963">Cytoplasm</keyword>
<dbReference type="NCBIfam" id="TIGR03544">
    <property type="entry name" value="DivI1A_domain"/>
    <property type="match status" value="1"/>
</dbReference>
<evidence type="ECO:0000256" key="1">
    <source>
        <dbReference type="ARBA" id="ARBA00004496"/>
    </source>
</evidence>
<protein>
    <submittedName>
        <fullName evidence="8">DivIVA domain-containing protein</fullName>
    </submittedName>
</protein>